<reference evidence="1" key="1">
    <citation type="submission" date="2022-08" db="EMBL/GenBank/DDBJ databases">
        <authorList>
            <consortium name="DOE Joint Genome Institute"/>
            <person name="Min B."/>
            <person name="Riley R."/>
            <person name="Sierra-Patev S."/>
            <person name="Naranjo-Ortiz M."/>
            <person name="Looney B."/>
            <person name="Konkel Z."/>
            <person name="Slot J.C."/>
            <person name="Sakamoto Y."/>
            <person name="Steenwyk J.L."/>
            <person name="Rokas A."/>
            <person name="Carro J."/>
            <person name="Camarero S."/>
            <person name="Ferreira P."/>
            <person name="Molpeceres G."/>
            <person name="Ruiz-Duenas F.J."/>
            <person name="Serrano A."/>
            <person name="Henrissat B."/>
            <person name="Drula E."/>
            <person name="Hughes K.W."/>
            <person name="Mata J.L."/>
            <person name="Ishikawa N.K."/>
            <person name="Vargas-Isla R."/>
            <person name="Ushijima S."/>
            <person name="Smith C.A."/>
            <person name="Ahrendt S."/>
            <person name="Andreopoulos W."/>
            <person name="He G."/>
            <person name="Labutti K."/>
            <person name="Lipzen A."/>
            <person name="Ng V."/>
            <person name="Sandor L."/>
            <person name="Barry K."/>
            <person name="Martinez A.T."/>
            <person name="Xiao Y."/>
            <person name="Gibbons J.G."/>
            <person name="Terashima K."/>
            <person name="Hibbett D.S."/>
            <person name="Grigoriev I.V."/>
        </authorList>
    </citation>
    <scope>NUCLEOTIDE SEQUENCE</scope>
    <source>
        <strain evidence="1">TFB10827</strain>
    </source>
</reference>
<keyword evidence="2" id="KW-1185">Reference proteome</keyword>
<evidence type="ECO:0008006" key="3">
    <source>
        <dbReference type="Google" id="ProtNLM"/>
    </source>
</evidence>
<organism evidence="1 2">
    <name type="scientific">Lentinula boryana</name>
    <dbReference type="NCBI Taxonomy" id="40481"/>
    <lineage>
        <taxon>Eukaryota</taxon>
        <taxon>Fungi</taxon>
        <taxon>Dikarya</taxon>
        <taxon>Basidiomycota</taxon>
        <taxon>Agaricomycotina</taxon>
        <taxon>Agaricomycetes</taxon>
        <taxon>Agaricomycetidae</taxon>
        <taxon>Agaricales</taxon>
        <taxon>Marasmiineae</taxon>
        <taxon>Omphalotaceae</taxon>
        <taxon>Lentinula</taxon>
    </lineage>
</organism>
<comment type="caution">
    <text evidence="1">The sequence shown here is derived from an EMBL/GenBank/DDBJ whole genome shotgun (WGS) entry which is preliminary data.</text>
</comment>
<name>A0ABQ8QQ64_9AGAR</name>
<dbReference type="Gene3D" id="3.80.10.10">
    <property type="entry name" value="Ribonuclease Inhibitor"/>
    <property type="match status" value="1"/>
</dbReference>
<dbReference type="InterPro" id="IPR032675">
    <property type="entry name" value="LRR_dom_sf"/>
</dbReference>
<gene>
    <name evidence="1" type="ORF">F5050DRAFT_1562424</name>
</gene>
<dbReference type="Proteomes" id="UP001163828">
    <property type="component" value="Unassembled WGS sequence"/>
</dbReference>
<accession>A0ABQ8QQ64</accession>
<protein>
    <recommendedName>
        <fullName evidence="3">F-box domain-containing protein</fullName>
    </recommendedName>
</protein>
<dbReference type="EMBL" id="MU790518">
    <property type="protein sequence ID" value="KAJ4000664.1"/>
    <property type="molecule type" value="Genomic_DNA"/>
</dbReference>
<evidence type="ECO:0000313" key="1">
    <source>
        <dbReference type="EMBL" id="KAJ4000664.1"/>
    </source>
</evidence>
<sequence>MEFPPELERQIFFFAMRSDPSIVSSLRLVAHRVRIWIRPSIYKMVTLGSRDVALFLRTMEMLPPEFFAQSVKRLCLTVSVKPNDAQRILQTCTGVTSLACWVDFLGWTPSITFQKLLYPLSLQRLSIEVAHFQALSFLECAWIHSLTCLDLVFWKEDSLLISELRFLPALTHLALMLQHRNIEESALAYILSIAPSLQVLCLVTDEDDLERVEHTKRVDPRIVCLPHPESVLDWEAPYRGCPDMWSHAEEIKEQRGFSINRVRQFFFKFRTRFFENLLSVAGTILNHNSSN</sequence>
<proteinExistence type="predicted"/>
<evidence type="ECO:0000313" key="2">
    <source>
        <dbReference type="Proteomes" id="UP001163828"/>
    </source>
</evidence>